<dbReference type="GO" id="GO:0003899">
    <property type="term" value="F:DNA-directed RNA polymerase activity"/>
    <property type="evidence" value="ECO:0007669"/>
    <property type="project" value="UniProtKB-UniRule"/>
</dbReference>
<comment type="similarity">
    <text evidence="1 10">Belongs to the RNA polymerase subunit omega family.</text>
</comment>
<dbReference type="HAMAP" id="MF_00366">
    <property type="entry name" value="RNApol_bact_RpoZ"/>
    <property type="match status" value="1"/>
</dbReference>
<evidence type="ECO:0000256" key="9">
    <source>
        <dbReference type="ARBA" id="ARBA00048552"/>
    </source>
</evidence>
<evidence type="ECO:0000256" key="4">
    <source>
        <dbReference type="ARBA" id="ARBA00022478"/>
    </source>
</evidence>
<protein>
    <recommendedName>
        <fullName evidence="3 10">DNA-directed RNA polymerase subunit omega</fullName>
        <shortName evidence="10">RNAP omega subunit</shortName>
        <ecNumber evidence="2 10">2.7.7.6</ecNumber>
    </recommendedName>
    <alternativeName>
        <fullName evidence="10">RNA polymerase omega subunit</fullName>
    </alternativeName>
    <alternativeName>
        <fullName evidence="8 10">Transcriptase subunit omega</fullName>
    </alternativeName>
</protein>
<evidence type="ECO:0000256" key="2">
    <source>
        <dbReference type="ARBA" id="ARBA00012418"/>
    </source>
</evidence>
<evidence type="ECO:0000256" key="1">
    <source>
        <dbReference type="ARBA" id="ARBA00006711"/>
    </source>
</evidence>
<dbReference type="Proteomes" id="UP000449710">
    <property type="component" value="Unassembled WGS sequence"/>
</dbReference>
<dbReference type="EMBL" id="SUMG01000017">
    <property type="protein sequence ID" value="NBG89136.1"/>
    <property type="molecule type" value="Genomic_DNA"/>
</dbReference>
<dbReference type="Gene3D" id="3.90.940.10">
    <property type="match status" value="1"/>
</dbReference>
<accession>A0AA43XMK9</accession>
<dbReference type="EC" id="2.7.7.6" evidence="2 10"/>
<organism evidence="11 12">
    <name type="scientific">Isachenkonia alkalipeptolytica</name>
    <dbReference type="NCBI Taxonomy" id="2565777"/>
    <lineage>
        <taxon>Bacteria</taxon>
        <taxon>Bacillati</taxon>
        <taxon>Bacillota</taxon>
        <taxon>Clostridia</taxon>
        <taxon>Eubacteriales</taxon>
        <taxon>Clostridiaceae</taxon>
        <taxon>Isachenkonia</taxon>
    </lineage>
</organism>
<comment type="caution">
    <text evidence="11">The sequence shown here is derived from an EMBL/GenBank/DDBJ whole genome shotgun (WGS) entry which is preliminary data.</text>
</comment>
<evidence type="ECO:0000256" key="3">
    <source>
        <dbReference type="ARBA" id="ARBA00013725"/>
    </source>
</evidence>
<evidence type="ECO:0000313" key="11">
    <source>
        <dbReference type="EMBL" id="NBG89136.1"/>
    </source>
</evidence>
<dbReference type="AlphaFoldDB" id="A0AA43XMK9"/>
<keyword evidence="7 10" id="KW-0804">Transcription</keyword>
<dbReference type="SMART" id="SM01409">
    <property type="entry name" value="RNA_pol_Rpb6"/>
    <property type="match status" value="1"/>
</dbReference>
<keyword evidence="5 10" id="KW-0808">Transferase</keyword>
<dbReference type="GO" id="GO:0006351">
    <property type="term" value="P:DNA-templated transcription"/>
    <property type="evidence" value="ECO:0007669"/>
    <property type="project" value="UniProtKB-UniRule"/>
</dbReference>
<reference evidence="11 12" key="1">
    <citation type="submission" date="2019-04" db="EMBL/GenBank/DDBJ databases">
        <title>Isachenkonia alkalipeptolytica gen. nov. sp. nov. a new anaerobic, alkiliphilic organothrophic bacterium capable to reduce synthesized ferrihydrite isolated from a soda lake.</title>
        <authorList>
            <person name="Toshchakov S.V."/>
            <person name="Zavarzina D.G."/>
            <person name="Zhilina T.N."/>
            <person name="Kostrikina N.A."/>
            <person name="Kublanov I.V."/>
        </authorList>
    </citation>
    <scope>NUCLEOTIDE SEQUENCE [LARGE SCALE GENOMIC DNA]</scope>
    <source>
        <strain evidence="11 12">Z-1701</strain>
    </source>
</reference>
<evidence type="ECO:0000256" key="6">
    <source>
        <dbReference type="ARBA" id="ARBA00022695"/>
    </source>
</evidence>
<evidence type="ECO:0000256" key="8">
    <source>
        <dbReference type="ARBA" id="ARBA00029924"/>
    </source>
</evidence>
<dbReference type="InterPro" id="IPR006110">
    <property type="entry name" value="Pol_omega/Rpo6/RPB6"/>
</dbReference>
<dbReference type="InterPro" id="IPR003716">
    <property type="entry name" value="DNA-dir_RNA_pol_omega"/>
</dbReference>
<dbReference type="NCBIfam" id="TIGR00690">
    <property type="entry name" value="rpoZ"/>
    <property type="match status" value="1"/>
</dbReference>
<evidence type="ECO:0000256" key="10">
    <source>
        <dbReference type="HAMAP-Rule" id="MF_00366"/>
    </source>
</evidence>
<dbReference type="RefSeq" id="WP_160722498.1">
    <property type="nucleotide sequence ID" value="NZ_SUMG01000017.1"/>
</dbReference>
<dbReference type="PANTHER" id="PTHR34476:SF1">
    <property type="entry name" value="DNA-DIRECTED RNA POLYMERASE SUBUNIT OMEGA"/>
    <property type="match status" value="1"/>
</dbReference>
<proteinExistence type="inferred from homology"/>
<dbReference type="GO" id="GO:0000428">
    <property type="term" value="C:DNA-directed RNA polymerase complex"/>
    <property type="evidence" value="ECO:0007669"/>
    <property type="project" value="UniProtKB-KW"/>
</dbReference>
<comment type="function">
    <text evidence="10">Promotes RNA polymerase assembly. Latches the N- and C-terminal regions of the beta' subunit thereby facilitating its interaction with the beta and alpha subunits.</text>
</comment>
<comment type="subunit">
    <text evidence="10">The RNAP catalytic core consists of 2 alpha, 1 beta, 1 beta' and 1 omega subunit. When a sigma factor is associated with the core the holoenzyme is formed, which can initiate transcription.</text>
</comment>
<dbReference type="GO" id="GO:0003677">
    <property type="term" value="F:DNA binding"/>
    <property type="evidence" value="ECO:0007669"/>
    <property type="project" value="UniProtKB-UniRule"/>
</dbReference>
<name>A0AA43XMK9_9CLOT</name>
<dbReference type="PANTHER" id="PTHR34476">
    <property type="entry name" value="DNA-DIRECTED RNA POLYMERASE SUBUNIT OMEGA"/>
    <property type="match status" value="1"/>
</dbReference>
<sequence length="66" mass="7262">MLNPSVNDLVEIVGSKYTLIVLAAKRAREINLGAIPTVDMPNSNKAVSIATQEIYEGKITYTRIKE</sequence>
<evidence type="ECO:0000256" key="5">
    <source>
        <dbReference type="ARBA" id="ARBA00022679"/>
    </source>
</evidence>
<keyword evidence="12" id="KW-1185">Reference proteome</keyword>
<comment type="catalytic activity">
    <reaction evidence="9 10">
        <text>RNA(n) + a ribonucleoside 5'-triphosphate = RNA(n+1) + diphosphate</text>
        <dbReference type="Rhea" id="RHEA:21248"/>
        <dbReference type="Rhea" id="RHEA-COMP:14527"/>
        <dbReference type="Rhea" id="RHEA-COMP:17342"/>
        <dbReference type="ChEBI" id="CHEBI:33019"/>
        <dbReference type="ChEBI" id="CHEBI:61557"/>
        <dbReference type="ChEBI" id="CHEBI:140395"/>
        <dbReference type="EC" id="2.7.7.6"/>
    </reaction>
</comment>
<evidence type="ECO:0000256" key="7">
    <source>
        <dbReference type="ARBA" id="ARBA00023163"/>
    </source>
</evidence>
<dbReference type="Pfam" id="PF01192">
    <property type="entry name" value="RNA_pol_Rpb6"/>
    <property type="match status" value="1"/>
</dbReference>
<keyword evidence="6 10" id="KW-0548">Nucleotidyltransferase</keyword>
<dbReference type="SUPFAM" id="SSF63562">
    <property type="entry name" value="RPB6/omega subunit-like"/>
    <property type="match status" value="1"/>
</dbReference>
<evidence type="ECO:0000313" key="12">
    <source>
        <dbReference type="Proteomes" id="UP000449710"/>
    </source>
</evidence>
<gene>
    <name evidence="10" type="primary">rpoZ</name>
    <name evidence="11" type="ORF">ISALK_11615</name>
</gene>
<keyword evidence="4 10" id="KW-0240">DNA-directed RNA polymerase</keyword>
<dbReference type="InterPro" id="IPR036161">
    <property type="entry name" value="RPB6/omega-like_sf"/>
</dbReference>